<dbReference type="PRINTS" id="PR01849">
    <property type="entry name" value="UBIQUITINACT"/>
</dbReference>
<dbReference type="PANTHER" id="PTHR10953:SF186">
    <property type="entry name" value="UBIQUITIN-LIKE MODIFIER-ACTIVATING ENZYME 6"/>
    <property type="match status" value="1"/>
</dbReference>
<dbReference type="InterPro" id="IPR042302">
    <property type="entry name" value="E1_FCCH_sf"/>
</dbReference>
<evidence type="ECO:0000256" key="1">
    <source>
        <dbReference type="ARBA" id="ARBA00004906"/>
    </source>
</evidence>
<evidence type="ECO:0000313" key="9">
    <source>
        <dbReference type="Proteomes" id="UP000276133"/>
    </source>
</evidence>
<dbReference type="GO" id="GO:0004839">
    <property type="term" value="F:ubiquitin activating enzyme activity"/>
    <property type="evidence" value="ECO:0007669"/>
    <property type="project" value="TreeGrafter"/>
</dbReference>
<dbReference type="Gene3D" id="1.10.10.2660">
    <property type="entry name" value="Ubiquitin-activating enzyme E1, SCCH domain"/>
    <property type="match status" value="1"/>
</dbReference>
<keyword evidence="5" id="KW-0833">Ubl conjugation pathway</keyword>
<dbReference type="FunFam" id="3.50.50.80:FF:000002">
    <property type="entry name" value="SUMO-activating enzyme subunit 2"/>
    <property type="match status" value="1"/>
</dbReference>
<comment type="similarity">
    <text evidence="2">Belongs to the ubiquitin-activating E1 family.</text>
</comment>
<gene>
    <name evidence="8" type="ORF">BpHYR1_016063</name>
</gene>
<dbReference type="InterPro" id="IPR000011">
    <property type="entry name" value="UBQ/SUMO-activ_enz_E1-like"/>
</dbReference>
<evidence type="ECO:0000256" key="4">
    <source>
        <dbReference type="ARBA" id="ARBA00022741"/>
    </source>
</evidence>
<dbReference type="GO" id="GO:0005634">
    <property type="term" value="C:nucleus"/>
    <property type="evidence" value="ECO:0007669"/>
    <property type="project" value="TreeGrafter"/>
</dbReference>
<dbReference type="Pfam" id="PF00899">
    <property type="entry name" value="ThiF"/>
    <property type="match status" value="2"/>
</dbReference>
<accession>A0A3M7S9P4</accession>
<dbReference type="Gene3D" id="3.10.290.60">
    <property type="entry name" value="Ubiquitin-activating enzyme E1, UFD domain"/>
    <property type="match status" value="1"/>
</dbReference>
<feature type="domain" description="Ubiquitin-activating enzyme E1 C-terminal" evidence="7">
    <location>
        <begin position="868"/>
        <end position="1003"/>
    </location>
</feature>
<dbReference type="SUPFAM" id="SSF69572">
    <property type="entry name" value="Activating enzymes of the ubiquitin-like proteins"/>
    <property type="match status" value="2"/>
</dbReference>
<dbReference type="AlphaFoldDB" id="A0A3M7S9P4"/>
<evidence type="ECO:0000256" key="6">
    <source>
        <dbReference type="ARBA" id="ARBA00022840"/>
    </source>
</evidence>
<dbReference type="EMBL" id="REGN01001790">
    <property type="protein sequence ID" value="RNA32502.1"/>
    <property type="molecule type" value="Genomic_DNA"/>
</dbReference>
<dbReference type="GO" id="GO:0006974">
    <property type="term" value="P:DNA damage response"/>
    <property type="evidence" value="ECO:0007669"/>
    <property type="project" value="TreeGrafter"/>
</dbReference>
<dbReference type="InterPro" id="IPR019572">
    <property type="entry name" value="UBA_E1_SCCH"/>
</dbReference>
<dbReference type="Gene3D" id="3.40.50.720">
    <property type="entry name" value="NAD(P)-binding Rossmann-like Domain"/>
    <property type="match status" value="1"/>
</dbReference>
<dbReference type="Gene3D" id="3.40.50.12550">
    <property type="entry name" value="Ubiquitin-activating enzyme E1, inactive adenylation domain, subdomain 2"/>
    <property type="match status" value="1"/>
</dbReference>
<keyword evidence="9" id="KW-1185">Reference proteome</keyword>
<dbReference type="InterPro" id="IPR038252">
    <property type="entry name" value="UBA_E1_C_sf"/>
</dbReference>
<evidence type="ECO:0000256" key="3">
    <source>
        <dbReference type="ARBA" id="ARBA00022598"/>
    </source>
</evidence>
<dbReference type="Gene3D" id="3.50.50.80">
    <property type="entry name" value="Ubiquitin-activating enzyme E1, inactive adenylation domain, subdomain 1"/>
    <property type="match status" value="1"/>
</dbReference>
<dbReference type="InterPro" id="IPR042063">
    <property type="entry name" value="Ubi_acti_E1_SCCH"/>
</dbReference>
<dbReference type="GO" id="GO:0005524">
    <property type="term" value="F:ATP binding"/>
    <property type="evidence" value="ECO:0007669"/>
    <property type="project" value="UniProtKB-KW"/>
</dbReference>
<sequence length="1008" mass="115348">MIDIDNDLYSRQIYVLGNQAMQKLAKSKILLHSVGPLGVEIAKNLILAGIGSLSIIDWHSCSLSDLSSHFFIHESNVNSGVNRAVACLDQLEQLNPYVKVECLSHDIDLEDENFLKKFDCIIMTEEKNFQKLIKINQLCRENGVNFLLSNTFGLFGYSFTDFGDNFQVIDADGEDYKDVFISKITKDQNQFTVECLDLRNHNLESGDLIKITELKGLSELNDQIVKVSKIVNSFKFIFESDIDGVYERGGIFRKVKQSQHIQFECLEQQLQNPHLLFSDLNELKFENASLNHLFVRLYKSNDLEFETFLQLVSQHRPCEVKLEYFENLAKIFYDSQQANFSLYSSIFGGIVAQECLKSITNKFVPIKQWLFMDSSEMYESSEKLSLQNDRYDEIRKCFGGNDTLSKLHHTRLFMVGCGAIGCEMLKNYALVGMAKNGQITITDNDLIEKSNLNRQFLFRSKDIQRAKSVVAAEAASQINAHIKIKAMELKVCPQSESTFSDKFFQEQNVCVNALDNLEARRYMDSRCVTNQRALIESGTLGAKGHVQVILPFLTESYNSQKDPNESEGDVPYCTLKSFPSNIEHCIQWSRDKFESLFKIKPVMVNKFVDKNSNLTNLLDKLADDDHFGVEDLHKFCKFVRNYCHSYSDCLCLARRKFEKYFANKAKDILNIYPSDHLMNDGSPFWKLPKRQPNPIEFDAENELHLSFVTSLARLMAHIYRIDQTIEEKDSILAVLNSCTVPQWHPVKKYIETDETKKKNDQTKTKDLDNSKCIQIIRNFMIKQNGSNKLLNCVEFEKDNDKNGHIDFIHATSNLRATMYGLENADKLQVKKIAGKIVPAIATTTSVIAGLATIELIKVVQNDFKLDKFRNSFLNMAISLFLLSEPGPCPKTKITDDCCVTLWDKWTIKGNETFTLSQFIQTVKKNYKLNVSGIMYGAKSIYLPVMPGHAKRLNEKMLKLVKGVANLAALGNQSDKHYCDLHLTYQECDNDANDRDKNNLCPPIRYFFN</sequence>
<dbReference type="STRING" id="10195.A0A3M7S9P4"/>
<dbReference type="InterPro" id="IPR042449">
    <property type="entry name" value="Ub-E1_IAD_1"/>
</dbReference>
<dbReference type="Pfam" id="PF10585">
    <property type="entry name" value="UBA_E1_SCCH"/>
    <property type="match status" value="1"/>
</dbReference>
<dbReference type="InterPro" id="IPR035985">
    <property type="entry name" value="Ubiquitin-activating_enz"/>
</dbReference>
<reference evidence="8 9" key="1">
    <citation type="journal article" date="2018" name="Sci. Rep.">
        <title>Genomic signatures of local adaptation to the degree of environmental predictability in rotifers.</title>
        <authorList>
            <person name="Franch-Gras L."/>
            <person name="Hahn C."/>
            <person name="Garcia-Roger E.M."/>
            <person name="Carmona M.J."/>
            <person name="Serra M."/>
            <person name="Gomez A."/>
        </authorList>
    </citation>
    <scope>NUCLEOTIDE SEQUENCE [LARGE SCALE GENOMIC DNA]</scope>
    <source>
        <strain evidence="8">HYR1</strain>
    </source>
</reference>
<dbReference type="GO" id="GO:0005737">
    <property type="term" value="C:cytoplasm"/>
    <property type="evidence" value="ECO:0007669"/>
    <property type="project" value="TreeGrafter"/>
</dbReference>
<keyword evidence="4" id="KW-0547">Nucleotide-binding</keyword>
<dbReference type="PANTHER" id="PTHR10953">
    <property type="entry name" value="UBIQUITIN-ACTIVATING ENZYME E1"/>
    <property type="match status" value="1"/>
</dbReference>
<keyword evidence="6" id="KW-0067">ATP-binding</keyword>
<dbReference type="GO" id="GO:0006511">
    <property type="term" value="P:ubiquitin-dependent protein catabolic process"/>
    <property type="evidence" value="ECO:0007669"/>
    <property type="project" value="TreeGrafter"/>
</dbReference>
<name>A0A3M7S9P4_BRAPC</name>
<comment type="caution">
    <text evidence="8">The sequence shown here is derived from an EMBL/GenBank/DDBJ whole genome shotgun (WGS) entry which is preliminary data.</text>
</comment>
<dbReference type="Gene3D" id="2.40.30.180">
    <property type="entry name" value="Ubiquitin-activating enzyme E1, FCCH domain"/>
    <property type="match status" value="1"/>
</dbReference>
<evidence type="ECO:0000313" key="8">
    <source>
        <dbReference type="EMBL" id="RNA32502.1"/>
    </source>
</evidence>
<dbReference type="InterPro" id="IPR018965">
    <property type="entry name" value="Ub-activating_enz_E1_C"/>
</dbReference>
<dbReference type="InterPro" id="IPR018075">
    <property type="entry name" value="UBQ-activ_enz_E1"/>
</dbReference>
<dbReference type="SMART" id="SM00985">
    <property type="entry name" value="UBA_e1_C"/>
    <property type="match status" value="1"/>
</dbReference>
<dbReference type="OrthoDB" id="10252231at2759"/>
<evidence type="ECO:0000256" key="5">
    <source>
        <dbReference type="ARBA" id="ARBA00022786"/>
    </source>
</evidence>
<evidence type="ECO:0000259" key="7">
    <source>
        <dbReference type="SMART" id="SM00985"/>
    </source>
</evidence>
<organism evidence="8 9">
    <name type="scientific">Brachionus plicatilis</name>
    <name type="common">Marine rotifer</name>
    <name type="synonym">Brachionus muelleri</name>
    <dbReference type="NCBI Taxonomy" id="10195"/>
    <lineage>
        <taxon>Eukaryota</taxon>
        <taxon>Metazoa</taxon>
        <taxon>Spiralia</taxon>
        <taxon>Gnathifera</taxon>
        <taxon>Rotifera</taxon>
        <taxon>Eurotatoria</taxon>
        <taxon>Monogononta</taxon>
        <taxon>Pseudotrocha</taxon>
        <taxon>Ploima</taxon>
        <taxon>Brachionidae</taxon>
        <taxon>Brachionus</taxon>
    </lineage>
</organism>
<dbReference type="Proteomes" id="UP000276133">
    <property type="component" value="Unassembled WGS sequence"/>
</dbReference>
<dbReference type="InterPro" id="IPR045886">
    <property type="entry name" value="ThiF/MoeB/HesA"/>
</dbReference>
<keyword evidence="3" id="KW-0436">Ligase</keyword>
<evidence type="ECO:0000256" key="2">
    <source>
        <dbReference type="ARBA" id="ARBA00005673"/>
    </source>
</evidence>
<dbReference type="InterPro" id="IPR000594">
    <property type="entry name" value="ThiF_NAD_FAD-bd"/>
</dbReference>
<comment type="pathway">
    <text evidence="1">Protein modification; protein ubiquitination.</text>
</comment>
<proteinExistence type="inferred from homology"/>
<dbReference type="FunFam" id="3.50.50.80:FF:000001">
    <property type="entry name" value="ubiquitin-like modifier-activating enzyme 1"/>
    <property type="match status" value="1"/>
</dbReference>
<dbReference type="NCBIfam" id="TIGR01408">
    <property type="entry name" value="Ube1"/>
    <property type="match status" value="1"/>
</dbReference>
<dbReference type="UniPathway" id="UPA00143"/>
<protein>
    <submittedName>
        <fullName evidence="8">Ubiquitin-like modifier-activating enzyme 6</fullName>
    </submittedName>
</protein>
<dbReference type="Pfam" id="PF09358">
    <property type="entry name" value="E1_UFD"/>
    <property type="match status" value="1"/>
</dbReference>